<dbReference type="ExpressionAtlas" id="A0A2K3DBW8">
    <property type="expression patterns" value="baseline and differential"/>
</dbReference>
<protein>
    <submittedName>
        <fullName evidence="2">Uncharacterized protein</fullName>
    </submittedName>
</protein>
<reference evidence="2 3" key="1">
    <citation type="journal article" date="2007" name="Science">
        <title>The Chlamydomonas genome reveals the evolution of key animal and plant functions.</title>
        <authorList>
            <person name="Merchant S.S."/>
            <person name="Prochnik S.E."/>
            <person name="Vallon O."/>
            <person name="Harris E.H."/>
            <person name="Karpowicz S.J."/>
            <person name="Witman G.B."/>
            <person name="Terry A."/>
            <person name="Salamov A."/>
            <person name="Fritz-Laylin L.K."/>
            <person name="Marechal-Drouard L."/>
            <person name="Marshall W.F."/>
            <person name="Qu L.H."/>
            <person name="Nelson D.R."/>
            <person name="Sanderfoot A.A."/>
            <person name="Spalding M.H."/>
            <person name="Kapitonov V.V."/>
            <person name="Ren Q."/>
            <person name="Ferris P."/>
            <person name="Lindquist E."/>
            <person name="Shapiro H."/>
            <person name="Lucas S.M."/>
            <person name="Grimwood J."/>
            <person name="Schmutz J."/>
            <person name="Cardol P."/>
            <person name="Cerutti H."/>
            <person name="Chanfreau G."/>
            <person name="Chen C.L."/>
            <person name="Cognat V."/>
            <person name="Croft M.T."/>
            <person name="Dent R."/>
            <person name="Dutcher S."/>
            <person name="Fernandez E."/>
            <person name="Fukuzawa H."/>
            <person name="Gonzalez-Ballester D."/>
            <person name="Gonzalez-Halphen D."/>
            <person name="Hallmann A."/>
            <person name="Hanikenne M."/>
            <person name="Hippler M."/>
            <person name="Inwood W."/>
            <person name="Jabbari K."/>
            <person name="Kalanon M."/>
            <person name="Kuras R."/>
            <person name="Lefebvre P.A."/>
            <person name="Lemaire S.D."/>
            <person name="Lobanov A.V."/>
            <person name="Lohr M."/>
            <person name="Manuell A."/>
            <person name="Meier I."/>
            <person name="Mets L."/>
            <person name="Mittag M."/>
            <person name="Mittelmeier T."/>
            <person name="Moroney J.V."/>
            <person name="Moseley J."/>
            <person name="Napoli C."/>
            <person name="Nedelcu A.M."/>
            <person name="Niyogi K."/>
            <person name="Novoselov S.V."/>
            <person name="Paulsen I.T."/>
            <person name="Pazour G."/>
            <person name="Purton S."/>
            <person name="Ral J.P."/>
            <person name="Riano-Pachon D.M."/>
            <person name="Riekhof W."/>
            <person name="Rymarquis L."/>
            <person name="Schroda M."/>
            <person name="Stern D."/>
            <person name="Umen J."/>
            <person name="Willows R."/>
            <person name="Wilson N."/>
            <person name="Zimmer S.L."/>
            <person name="Allmer J."/>
            <person name="Balk J."/>
            <person name="Bisova K."/>
            <person name="Chen C.J."/>
            <person name="Elias M."/>
            <person name="Gendler K."/>
            <person name="Hauser C."/>
            <person name="Lamb M.R."/>
            <person name="Ledford H."/>
            <person name="Long J.C."/>
            <person name="Minagawa J."/>
            <person name="Page M.D."/>
            <person name="Pan J."/>
            <person name="Pootakham W."/>
            <person name="Roje S."/>
            <person name="Rose A."/>
            <person name="Stahlberg E."/>
            <person name="Terauchi A.M."/>
            <person name="Yang P."/>
            <person name="Ball S."/>
            <person name="Bowler C."/>
            <person name="Dieckmann C.L."/>
            <person name="Gladyshev V.N."/>
            <person name="Green P."/>
            <person name="Jorgensen R."/>
            <person name="Mayfield S."/>
            <person name="Mueller-Roeber B."/>
            <person name="Rajamani S."/>
            <person name="Sayre R.T."/>
            <person name="Brokstein P."/>
            <person name="Dubchak I."/>
            <person name="Goodstein D."/>
            <person name="Hornick L."/>
            <person name="Huang Y.W."/>
            <person name="Jhaveri J."/>
            <person name="Luo Y."/>
            <person name="Martinez D."/>
            <person name="Ngau W.C."/>
            <person name="Otillar B."/>
            <person name="Poliakov A."/>
            <person name="Porter A."/>
            <person name="Szajkowski L."/>
            <person name="Werner G."/>
            <person name="Zhou K."/>
            <person name="Grigoriev I.V."/>
            <person name="Rokhsar D.S."/>
            <person name="Grossman A.R."/>
        </authorList>
    </citation>
    <scope>NUCLEOTIDE SEQUENCE [LARGE SCALE GENOMIC DNA]</scope>
    <source>
        <strain evidence="3">CC-503</strain>
    </source>
</reference>
<feature type="compositionally biased region" description="Gly residues" evidence="1">
    <location>
        <begin position="583"/>
        <end position="598"/>
    </location>
</feature>
<accession>A0A2K3DBW8</accession>
<dbReference type="Proteomes" id="UP000006906">
    <property type="component" value="Chromosome 10"/>
</dbReference>
<dbReference type="GeneID" id="66055149"/>
<dbReference type="KEGG" id="cre:CHLRE_10g461319v5"/>
<feature type="compositionally biased region" description="Low complexity" evidence="1">
    <location>
        <begin position="611"/>
        <end position="620"/>
    </location>
</feature>
<evidence type="ECO:0000256" key="1">
    <source>
        <dbReference type="SAM" id="MobiDB-lite"/>
    </source>
</evidence>
<proteinExistence type="predicted"/>
<dbReference type="InParanoid" id="A0A2K3DBW8"/>
<dbReference type="EMBL" id="CM008971">
    <property type="protein sequence ID" value="PNW78024.1"/>
    <property type="molecule type" value="Genomic_DNA"/>
</dbReference>
<dbReference type="Gramene" id="PNW78024">
    <property type="protein sequence ID" value="PNW78024"/>
    <property type="gene ID" value="CHLRE_10g461319v5"/>
</dbReference>
<dbReference type="RefSeq" id="XP_042920554.1">
    <property type="nucleotide sequence ID" value="XM_043067157.1"/>
</dbReference>
<dbReference type="AlphaFoldDB" id="A0A2K3DBW8"/>
<organism evidence="2 3">
    <name type="scientific">Chlamydomonas reinhardtii</name>
    <name type="common">Chlamydomonas smithii</name>
    <dbReference type="NCBI Taxonomy" id="3055"/>
    <lineage>
        <taxon>Eukaryota</taxon>
        <taxon>Viridiplantae</taxon>
        <taxon>Chlorophyta</taxon>
        <taxon>core chlorophytes</taxon>
        <taxon>Chlorophyceae</taxon>
        <taxon>CS clade</taxon>
        <taxon>Chlamydomonadales</taxon>
        <taxon>Chlamydomonadaceae</taxon>
        <taxon>Chlamydomonas</taxon>
    </lineage>
</organism>
<feature type="region of interest" description="Disordered" evidence="1">
    <location>
        <begin position="579"/>
        <end position="630"/>
    </location>
</feature>
<evidence type="ECO:0000313" key="3">
    <source>
        <dbReference type="Proteomes" id="UP000006906"/>
    </source>
</evidence>
<feature type="compositionally biased region" description="Gly residues" evidence="1">
    <location>
        <begin position="372"/>
        <end position="385"/>
    </location>
</feature>
<gene>
    <name evidence="2" type="ORF">CHLRE_10g461319v5</name>
</gene>
<evidence type="ECO:0000313" key="2">
    <source>
        <dbReference type="EMBL" id="PNW78024.1"/>
    </source>
</evidence>
<feature type="region of interest" description="Disordered" evidence="1">
    <location>
        <begin position="364"/>
        <end position="385"/>
    </location>
</feature>
<name>A0A2K3DBW8_CHLRE</name>
<sequence length="630" mass="67510">MVSEDIKPMLLTAADRVAERMIKTFKLQGSASGQPRVAALHQAIAPSSAAWLYNEAPIKGWLKMEFVKLVKFDRIRDIMKDMLTEVQRASKELMVNLLMEYAPLDADMTEATCSALRAYCDARLEKSFKFSDAVQGVVFTEFFRGRRAMPVAEYNKLPGEVLESSRGSHIMDNLTKGLRRAVLAVTSNKEIPTSQLGPKLALALRGWFQGYFMDKFLNNPEQGLKTRLHDCMCHKFIEVCHRLYDNGLAANARKTGSLHRKWQTLFLKCYRHFYADVLKEDLTAQNAKELAAKETELRMLKSRLAQLAEPREMAKLLPPRVGRLLGRALVVAKARMVQTGADSQEAGALLAALRPAGGAAAAAAAAQQQRKGNGGSSGSWGNGAGGAGARATVAQMAAFTAHLEASGLELVDCPSAGNNCGYYAVLSQVHGIPPSAAHRQAAALVSDSREMIADVLEHHAGVEAAAPTGRRTWTDAICALSGRRTTGAAGGHAVEEVVRQHLDGVRRDAPMTHVELAVLTQLLEHSNVLLTIYNPTYDPRRGYCSVQSDAAPAINATHVRVANVPAGGAGELNHWNVVQPRVGPGGPAAGAAGGGGGLTTPSPNARRQASPAAGDDPGAPVAKRLRSSNS</sequence>
<keyword evidence="3" id="KW-1185">Reference proteome</keyword>